<dbReference type="EMBL" id="JAGQLL010000007">
    <property type="protein sequence ID" value="MCA9379708.1"/>
    <property type="molecule type" value="Genomic_DNA"/>
</dbReference>
<accession>A0A955IDM8</accession>
<proteinExistence type="predicted"/>
<keyword evidence="1" id="KW-1133">Transmembrane helix</keyword>
<gene>
    <name evidence="2" type="ORF">KC675_00860</name>
</gene>
<sequence>MNEDIQSEKVNTQPLEKQINEQVVGESDKAVDKTLKKKKVNFKRLFIASSVIILVWAVMVIVYLLYYKQDDGLAVPNDDDNAPLPTATVLPTIAFEFYSDDYLEFENPADTTVDLVGGINYHPELEGKTINGVQYLSITKSEDIKLEFIYLLQGGMFPYVMIDTKTLTLTQDTFNEVTYEYGLKETKLAEAPKIEKVPDYPLYLVQVDEMDSLYLMSMDEDGNYLSVNYGAWVDLDFMGKFTEDTEWGNFVGLKCVTETPDDSEYCKQMVFRFFESVEKKFEENEKYEKPKLEAILELRNQTTAELLNKYRFYIEDY</sequence>
<evidence type="ECO:0000313" key="3">
    <source>
        <dbReference type="Proteomes" id="UP000745577"/>
    </source>
</evidence>
<keyword evidence="1" id="KW-0472">Membrane</keyword>
<evidence type="ECO:0000313" key="2">
    <source>
        <dbReference type="EMBL" id="MCA9379708.1"/>
    </source>
</evidence>
<comment type="caution">
    <text evidence="2">The sequence shown here is derived from an EMBL/GenBank/DDBJ whole genome shotgun (WGS) entry which is preliminary data.</text>
</comment>
<reference evidence="2" key="1">
    <citation type="submission" date="2020-04" db="EMBL/GenBank/DDBJ databases">
        <authorList>
            <person name="Zhang T."/>
        </authorList>
    </citation>
    <scope>NUCLEOTIDE SEQUENCE</scope>
    <source>
        <strain evidence="2">HKST-UBA15</strain>
    </source>
</reference>
<keyword evidence="1" id="KW-0812">Transmembrane</keyword>
<protein>
    <submittedName>
        <fullName evidence="2">Uncharacterized protein</fullName>
    </submittedName>
</protein>
<dbReference type="AlphaFoldDB" id="A0A955IDM8"/>
<organism evidence="2 3">
    <name type="scientific">Candidatus Dojkabacteria bacterium</name>
    <dbReference type="NCBI Taxonomy" id="2099670"/>
    <lineage>
        <taxon>Bacteria</taxon>
        <taxon>Candidatus Dojkabacteria</taxon>
    </lineage>
</organism>
<feature type="transmembrane region" description="Helical" evidence="1">
    <location>
        <begin position="45"/>
        <end position="66"/>
    </location>
</feature>
<feature type="non-terminal residue" evidence="2">
    <location>
        <position position="317"/>
    </location>
</feature>
<reference evidence="2" key="2">
    <citation type="journal article" date="2021" name="Microbiome">
        <title>Successional dynamics and alternative stable states in a saline activated sludge microbial community over 9 years.</title>
        <authorList>
            <person name="Wang Y."/>
            <person name="Ye J."/>
            <person name="Ju F."/>
            <person name="Liu L."/>
            <person name="Boyd J.A."/>
            <person name="Deng Y."/>
            <person name="Parks D.H."/>
            <person name="Jiang X."/>
            <person name="Yin X."/>
            <person name="Woodcroft B.J."/>
            <person name="Tyson G.W."/>
            <person name="Hugenholtz P."/>
            <person name="Polz M.F."/>
            <person name="Zhang T."/>
        </authorList>
    </citation>
    <scope>NUCLEOTIDE SEQUENCE</scope>
    <source>
        <strain evidence="2">HKST-UBA15</strain>
    </source>
</reference>
<evidence type="ECO:0000256" key="1">
    <source>
        <dbReference type="SAM" id="Phobius"/>
    </source>
</evidence>
<dbReference type="Proteomes" id="UP000745577">
    <property type="component" value="Unassembled WGS sequence"/>
</dbReference>
<name>A0A955IDM8_9BACT</name>